<keyword evidence="3" id="KW-1185">Reference proteome</keyword>
<proteinExistence type="predicted"/>
<protein>
    <recommendedName>
        <fullName evidence="1">PAS fold-4 domain-containing protein</fullName>
    </recommendedName>
</protein>
<feature type="domain" description="PAS fold-4" evidence="1">
    <location>
        <begin position="34"/>
        <end position="130"/>
    </location>
</feature>
<dbReference type="InterPro" id="IPR035965">
    <property type="entry name" value="PAS-like_dom_sf"/>
</dbReference>
<sequence>MMMVIGSFVVSRSIGEELLQQQFGRHVLRALECFPVPITAMDRDLRLTYVNQAGAELLQIGKESAPGRQCSAVYPASMVEKTCGLCREALEQDVVRAGRMVSGDRTFCSVAAPLKENDGTTMGVVHILWEADSDNAASCLEAESALRAYLAPRPSPDGSGYWVPVFIPEPR</sequence>
<dbReference type="InterPro" id="IPR013656">
    <property type="entry name" value="PAS_4"/>
</dbReference>
<name>A0A498H1U0_9EURY</name>
<comment type="caution">
    <text evidence="2">The sequence shown here is derived from an EMBL/GenBank/DDBJ whole genome shotgun (WGS) entry which is preliminary data.</text>
</comment>
<evidence type="ECO:0000259" key="1">
    <source>
        <dbReference type="Pfam" id="PF08448"/>
    </source>
</evidence>
<dbReference type="EMBL" id="LHQS01000002">
    <property type="protein sequence ID" value="RXE55836.1"/>
    <property type="molecule type" value="Genomic_DNA"/>
</dbReference>
<dbReference type="RefSeq" id="WP_128693538.1">
    <property type="nucleotide sequence ID" value="NZ_LHQS01000002.1"/>
</dbReference>
<accession>A0A498H1U0</accession>
<reference evidence="2 3" key="1">
    <citation type="journal article" date="2015" name="Int. J. Syst. Evol. Microbiol.">
        <title>Methanoculleus taiwanensis sp. nov., a methanogen isolated from deep marine sediment at the deformation front area near Taiwan.</title>
        <authorList>
            <person name="Weng C.Y."/>
            <person name="Chen S.C."/>
            <person name="Lai M.C."/>
            <person name="Wu S.Y."/>
            <person name="Lin S."/>
            <person name="Yang T.F."/>
            <person name="Chen P.C."/>
        </authorList>
    </citation>
    <scope>NUCLEOTIDE SEQUENCE [LARGE SCALE GENOMIC DNA]</scope>
    <source>
        <strain evidence="2 3">CYW4</strain>
    </source>
</reference>
<evidence type="ECO:0000313" key="3">
    <source>
        <dbReference type="Proteomes" id="UP000290932"/>
    </source>
</evidence>
<evidence type="ECO:0000313" key="2">
    <source>
        <dbReference type="EMBL" id="RXE55836.1"/>
    </source>
</evidence>
<gene>
    <name evidence="2" type="ORF">ABH15_06320</name>
</gene>
<dbReference type="OrthoDB" id="109156at2157"/>
<organism evidence="2 3">
    <name type="scientific">Methanoculleus taiwanensis</name>
    <dbReference type="NCBI Taxonomy" id="1550565"/>
    <lineage>
        <taxon>Archaea</taxon>
        <taxon>Methanobacteriati</taxon>
        <taxon>Methanobacteriota</taxon>
        <taxon>Stenosarchaea group</taxon>
        <taxon>Methanomicrobia</taxon>
        <taxon>Methanomicrobiales</taxon>
        <taxon>Methanomicrobiaceae</taxon>
        <taxon>Methanoculleus</taxon>
    </lineage>
</organism>
<dbReference type="SUPFAM" id="SSF55785">
    <property type="entry name" value="PYP-like sensor domain (PAS domain)"/>
    <property type="match status" value="1"/>
</dbReference>
<dbReference type="Gene3D" id="3.30.450.20">
    <property type="entry name" value="PAS domain"/>
    <property type="match status" value="1"/>
</dbReference>
<dbReference type="Proteomes" id="UP000290932">
    <property type="component" value="Unassembled WGS sequence"/>
</dbReference>
<dbReference type="Pfam" id="PF08448">
    <property type="entry name" value="PAS_4"/>
    <property type="match status" value="1"/>
</dbReference>
<dbReference type="AlphaFoldDB" id="A0A498H1U0"/>